<proteinExistence type="predicted"/>
<dbReference type="Proteomes" id="UP000323583">
    <property type="component" value="Unassembled WGS sequence"/>
</dbReference>
<sequence length="280" mass="32631">MKLKDRVEMFNEVVALSKKLTTYSERFTATSVRAYHAEEVFNKLCLHLKSFQRNLYLEKEEGELVDISVLASISRMIVEASNAVFYFTDRGVSESEVEFRVWLSARHQDVDLQVILDKLNIKFTHIVDTSYYAIEVLENNEYYKSLTSSEQKTLMKGQKAYYRRGNRSSMNPFPKEIEEGIYKLLSNYVHSFPAGNSLYTGRATLHPLNFQNSAFIIIETALCYSSAAIWAYVKLRWKLGKRLDEEEKQFLKNISQGTVILHWLEKERPKYSSDPLEIRS</sequence>
<organism evidence="1 2">
    <name type="scientific">Vibrio cholerae</name>
    <dbReference type="NCBI Taxonomy" id="666"/>
    <lineage>
        <taxon>Bacteria</taxon>
        <taxon>Pseudomonadati</taxon>
        <taxon>Pseudomonadota</taxon>
        <taxon>Gammaproteobacteria</taxon>
        <taxon>Vibrionales</taxon>
        <taxon>Vibrionaceae</taxon>
        <taxon>Vibrio</taxon>
    </lineage>
</organism>
<name>A0A5C9T0G3_VIBCL</name>
<evidence type="ECO:0000313" key="2">
    <source>
        <dbReference type="Proteomes" id="UP000323583"/>
    </source>
</evidence>
<dbReference type="RefSeq" id="WP_029628734.1">
    <property type="nucleotide sequence ID" value="NZ_LT992491.1"/>
</dbReference>
<dbReference type="AlphaFoldDB" id="A0A5C9T0G3"/>
<evidence type="ECO:0000313" key="1">
    <source>
        <dbReference type="EMBL" id="TXY92540.1"/>
    </source>
</evidence>
<accession>A0A5C9T0G3</accession>
<protein>
    <submittedName>
        <fullName evidence="1">Uncharacterized protein</fullName>
    </submittedName>
</protein>
<comment type="caution">
    <text evidence="1">The sequence shown here is derived from an EMBL/GenBank/DDBJ whole genome shotgun (WGS) entry which is preliminary data.</text>
</comment>
<gene>
    <name evidence="1" type="ORF">FXE67_06940</name>
</gene>
<reference evidence="1 2" key="1">
    <citation type="submission" date="2019-06" db="EMBL/GenBank/DDBJ databases">
        <title>Vibrio cholerae phylogeny based on whole-genome sequencing reveals genetic diversity and population strucutre.</title>
        <authorList>
            <person name="Zhiqiu Y."/>
            <person name="Bin L."/>
            <person name="Lingyan J."/>
        </authorList>
    </citation>
    <scope>NUCLEOTIDE SEQUENCE [LARGE SCALE GENOMIC DNA]</scope>
    <source>
        <strain evidence="1 2">N2768</strain>
    </source>
</reference>
<dbReference type="EMBL" id="VSGZ01000034">
    <property type="protein sequence ID" value="TXY92540.1"/>
    <property type="molecule type" value="Genomic_DNA"/>
</dbReference>